<keyword evidence="3" id="KW-0238">DNA-binding</keyword>
<dbReference type="InterPro" id="IPR050808">
    <property type="entry name" value="Phage_Integrase"/>
</dbReference>
<dbReference type="PROSITE" id="PS51898">
    <property type="entry name" value="TYR_RECOMBINASE"/>
    <property type="match status" value="1"/>
</dbReference>
<evidence type="ECO:0000259" key="5">
    <source>
        <dbReference type="PROSITE" id="PS51898"/>
    </source>
</evidence>
<comment type="similarity">
    <text evidence="1">Belongs to the 'phage' integrase family.</text>
</comment>
<keyword evidence="7" id="KW-1185">Reference proteome</keyword>
<feature type="domain" description="Tyr recombinase" evidence="5">
    <location>
        <begin position="190"/>
        <end position="419"/>
    </location>
</feature>
<comment type="caution">
    <text evidence="6">The sequence shown here is derived from an EMBL/GenBank/DDBJ whole genome shotgun (WGS) entry which is preliminary data.</text>
</comment>
<dbReference type="InterPro" id="IPR013762">
    <property type="entry name" value="Integrase-like_cat_sf"/>
</dbReference>
<dbReference type="InterPro" id="IPR010998">
    <property type="entry name" value="Integrase_recombinase_N"/>
</dbReference>
<evidence type="ECO:0000256" key="1">
    <source>
        <dbReference type="ARBA" id="ARBA00008857"/>
    </source>
</evidence>
<dbReference type="PANTHER" id="PTHR30629">
    <property type="entry name" value="PROPHAGE INTEGRASE"/>
    <property type="match status" value="1"/>
</dbReference>
<reference evidence="6 7" key="1">
    <citation type="submission" date="2024-01" db="EMBL/GenBank/DDBJ databases">
        <title>Genome mining of biosynthetic gene clusters to explore secondary metabolites of Streptomyces sp.</title>
        <authorList>
            <person name="Baig A."/>
            <person name="Ajitkumar Shintre N."/>
            <person name="Kumar H."/>
            <person name="Anbarasu A."/>
            <person name="Ramaiah S."/>
        </authorList>
    </citation>
    <scope>NUCLEOTIDE SEQUENCE [LARGE SCALE GENOMIC DNA]</scope>
    <source>
        <strain evidence="6 7">A57</strain>
    </source>
</reference>
<accession>A0ABV5E5N0</accession>
<gene>
    <name evidence="6" type="ORF">VSS16_05345</name>
</gene>
<dbReference type="Pfam" id="PF00589">
    <property type="entry name" value="Phage_integrase"/>
    <property type="match status" value="1"/>
</dbReference>
<dbReference type="PANTHER" id="PTHR30629:SF2">
    <property type="entry name" value="PROPHAGE INTEGRASE INTS-RELATED"/>
    <property type="match status" value="1"/>
</dbReference>
<sequence length="431" mass="49309">MPRRATNNPRQLRSKSCGCKLCMEAYPPADHGERRPRRDCTGSWQARYRDANGDQKAKNFPKKKEADAFLDTVRNAVRQGTYLDPKRGNITLEKWWEQWWPANEPTRPTTRNRKLSSWTVHIQPKWGKRQLNSLTYLELQTWVAQELKGHATQTKVLELLKMLLRDAVRDQRIPFNPAQDVTKTASPPVKHPDDLTPPTTEQYALVREHLPTWWQPVADFLEDTGLRWGEMAGTRRVFLDLEADTVKVREVVIDDRGTLRRQGIPKTAAGFRTVPLTAKARAAVDTMLVRLDPADTVTAVEDGMHAEELMFRSPLGGEQRRVGGKLVTVEGALSRNNFRRYWIPAIKAAGIAREVKNPETGRKEWWPRVSDYRDRFASRLHEAGMSEVDVQYILGHERGGKVTWMYTHRGEQALDTARQALGGGRHLRAVS</sequence>
<name>A0ABV5E5N0_9ACTN</name>
<dbReference type="Gene3D" id="1.10.150.130">
    <property type="match status" value="1"/>
</dbReference>
<evidence type="ECO:0000256" key="3">
    <source>
        <dbReference type="ARBA" id="ARBA00023125"/>
    </source>
</evidence>
<dbReference type="EMBL" id="JAYMRP010000003">
    <property type="protein sequence ID" value="MFB8772160.1"/>
    <property type="molecule type" value="Genomic_DNA"/>
</dbReference>
<evidence type="ECO:0000256" key="4">
    <source>
        <dbReference type="ARBA" id="ARBA00023172"/>
    </source>
</evidence>
<dbReference type="InterPro" id="IPR011010">
    <property type="entry name" value="DNA_brk_join_enz"/>
</dbReference>
<evidence type="ECO:0000256" key="2">
    <source>
        <dbReference type="ARBA" id="ARBA00022908"/>
    </source>
</evidence>
<evidence type="ECO:0000313" key="7">
    <source>
        <dbReference type="Proteomes" id="UP001585080"/>
    </source>
</evidence>
<keyword evidence="4" id="KW-0233">DNA recombination</keyword>
<dbReference type="Proteomes" id="UP001585080">
    <property type="component" value="Unassembled WGS sequence"/>
</dbReference>
<evidence type="ECO:0000313" key="6">
    <source>
        <dbReference type="EMBL" id="MFB8772160.1"/>
    </source>
</evidence>
<protein>
    <submittedName>
        <fullName evidence="6">Tyrosine-type recombinase/integrase</fullName>
    </submittedName>
</protein>
<dbReference type="InterPro" id="IPR002104">
    <property type="entry name" value="Integrase_catalytic"/>
</dbReference>
<dbReference type="Gene3D" id="1.10.443.10">
    <property type="entry name" value="Intergrase catalytic core"/>
    <property type="match status" value="1"/>
</dbReference>
<dbReference type="RefSeq" id="WP_376731141.1">
    <property type="nucleotide sequence ID" value="NZ_JAYMRP010000003.1"/>
</dbReference>
<dbReference type="SUPFAM" id="SSF56349">
    <property type="entry name" value="DNA breaking-rejoining enzymes"/>
    <property type="match status" value="1"/>
</dbReference>
<proteinExistence type="inferred from homology"/>
<keyword evidence="2" id="KW-0229">DNA integration</keyword>
<organism evidence="6 7">
    <name type="scientific">Streptomyces broussonetiae</name>
    <dbReference type="NCBI Taxonomy" id="2686304"/>
    <lineage>
        <taxon>Bacteria</taxon>
        <taxon>Bacillati</taxon>
        <taxon>Actinomycetota</taxon>
        <taxon>Actinomycetes</taxon>
        <taxon>Kitasatosporales</taxon>
        <taxon>Streptomycetaceae</taxon>
        <taxon>Streptomyces</taxon>
    </lineage>
</organism>